<feature type="domain" description="Phosphoenolpyruvate carboxykinase GTP-utilising N-terminal" evidence="16">
    <location>
        <begin position="101"/>
        <end position="328"/>
    </location>
</feature>
<accession>A0A0M3IZU8</accession>
<dbReference type="GO" id="GO:0033993">
    <property type="term" value="P:response to lipid"/>
    <property type="evidence" value="ECO:0007669"/>
    <property type="project" value="TreeGrafter"/>
</dbReference>
<evidence type="ECO:0000256" key="11">
    <source>
        <dbReference type="ARBA" id="ARBA00051400"/>
    </source>
</evidence>
<dbReference type="OrthoDB" id="5841594at2759"/>
<dbReference type="PROSITE" id="PS00505">
    <property type="entry name" value="PEPCK_GTP"/>
    <property type="match status" value="1"/>
</dbReference>
<dbReference type="InterPro" id="IPR008210">
    <property type="entry name" value="PEP_carboxykinase_N"/>
</dbReference>
<dbReference type="GO" id="GO:0004613">
    <property type="term" value="F:phosphoenolpyruvate carboxykinase (GTP) activity"/>
    <property type="evidence" value="ECO:0007669"/>
    <property type="project" value="UniProtKB-EC"/>
</dbReference>
<keyword evidence="9" id="KW-0464">Manganese</keyword>
<keyword evidence="5" id="KW-0479">Metal-binding</keyword>
<evidence type="ECO:0000256" key="12">
    <source>
        <dbReference type="ARBA" id="ARBA00058806"/>
    </source>
</evidence>
<reference evidence="17 18" key="2">
    <citation type="submission" date="2018-11" db="EMBL/GenBank/DDBJ databases">
        <authorList>
            <consortium name="Pathogen Informatics"/>
        </authorList>
    </citation>
    <scope>NUCLEOTIDE SEQUENCE [LARGE SCALE GENOMIC DNA]</scope>
</reference>
<dbReference type="AlphaFoldDB" id="A0A0M3IZU8"/>
<comment type="function">
    <text evidence="12">Catalyzes the conversion of oxaloacetate (OAA) to phosphoenolpyruvate (PEP), the rate-limiting step in the metabolic pathway that produces glucose from lactate and other precursors derived from the citric acid cycle.</text>
</comment>
<dbReference type="SUPFAM" id="SSF68923">
    <property type="entry name" value="PEP carboxykinase N-terminal domain"/>
    <property type="match status" value="1"/>
</dbReference>
<dbReference type="GO" id="GO:0006094">
    <property type="term" value="P:gluconeogenesis"/>
    <property type="evidence" value="ECO:0007669"/>
    <property type="project" value="InterPro"/>
</dbReference>
<dbReference type="PIRSF" id="PIRSF001348">
    <property type="entry name" value="PEP_carboxykinase_GTP"/>
    <property type="match status" value="1"/>
</dbReference>
<comment type="similarity">
    <text evidence="2">Belongs to the phosphoenolpyruvate carboxykinase [GTP] family.</text>
</comment>
<evidence type="ECO:0000256" key="2">
    <source>
        <dbReference type="ARBA" id="ARBA00005796"/>
    </source>
</evidence>
<dbReference type="Gene3D" id="3.40.449.10">
    <property type="entry name" value="Phosphoenolpyruvate Carboxykinase, domain 1"/>
    <property type="match status" value="1"/>
</dbReference>
<dbReference type="GO" id="GO:0071333">
    <property type="term" value="P:cellular response to glucose stimulus"/>
    <property type="evidence" value="ECO:0007669"/>
    <property type="project" value="TreeGrafter"/>
</dbReference>
<dbReference type="Pfam" id="PF17297">
    <property type="entry name" value="PEPCK_N"/>
    <property type="match status" value="1"/>
</dbReference>
<dbReference type="SUPFAM" id="SSF53795">
    <property type="entry name" value="PEP carboxykinase-like"/>
    <property type="match status" value="1"/>
</dbReference>
<dbReference type="InterPro" id="IPR035077">
    <property type="entry name" value="PEP_carboxykinase_GTP_C"/>
</dbReference>
<dbReference type="FunFam" id="3.40.449.10:FF:000003">
    <property type="entry name" value="Phosphoenolpyruvate carboxykinase, cytosolic [GTP]"/>
    <property type="match status" value="1"/>
</dbReference>
<dbReference type="GO" id="GO:0030145">
    <property type="term" value="F:manganese ion binding"/>
    <property type="evidence" value="ECO:0007669"/>
    <property type="project" value="TreeGrafter"/>
</dbReference>
<dbReference type="PANTHER" id="PTHR11561">
    <property type="entry name" value="PHOSPHOENOLPYRUVATE CARBOXYKINASE"/>
    <property type="match status" value="1"/>
</dbReference>
<evidence type="ECO:0000256" key="14">
    <source>
        <dbReference type="ARBA" id="ARBA00072283"/>
    </source>
</evidence>
<protein>
    <recommendedName>
        <fullName evidence="14">Phosphoenolpyruvate carboxykinase [GTP]</fullName>
        <ecNumber evidence="4">4.1.1.32</ecNumber>
    </recommendedName>
</protein>
<evidence type="ECO:0000256" key="7">
    <source>
        <dbReference type="ARBA" id="ARBA00022793"/>
    </source>
</evidence>
<organism evidence="19">
    <name type="scientific">Anisakis simplex</name>
    <name type="common">Herring worm</name>
    <dbReference type="NCBI Taxonomy" id="6269"/>
    <lineage>
        <taxon>Eukaryota</taxon>
        <taxon>Metazoa</taxon>
        <taxon>Ecdysozoa</taxon>
        <taxon>Nematoda</taxon>
        <taxon>Chromadorea</taxon>
        <taxon>Rhabditida</taxon>
        <taxon>Spirurina</taxon>
        <taxon>Ascaridomorpha</taxon>
        <taxon>Ascaridoidea</taxon>
        <taxon>Anisakidae</taxon>
        <taxon>Anisakis</taxon>
        <taxon>Anisakis simplex complex</taxon>
    </lineage>
</organism>
<keyword evidence="10" id="KW-0456">Lyase</keyword>
<dbReference type="WBParaSite" id="ASIM_0000078101-mRNA-1">
    <property type="protein sequence ID" value="ASIM_0000078101-mRNA-1"/>
    <property type="gene ID" value="ASIM_0000078101"/>
</dbReference>
<keyword evidence="18" id="KW-1185">Reference proteome</keyword>
<feature type="domain" description="Phosphoenolpyruvate carboxykinase C-terminal P-loop" evidence="15">
    <location>
        <begin position="332"/>
        <end position="671"/>
    </location>
</feature>
<keyword evidence="8" id="KW-0342">GTP-binding</keyword>
<dbReference type="GO" id="GO:0005829">
    <property type="term" value="C:cytosol"/>
    <property type="evidence" value="ECO:0007669"/>
    <property type="project" value="TreeGrafter"/>
</dbReference>
<dbReference type="GO" id="GO:0046327">
    <property type="term" value="P:glycerol biosynthetic process from pyruvate"/>
    <property type="evidence" value="ECO:0007669"/>
    <property type="project" value="TreeGrafter"/>
</dbReference>
<dbReference type="GO" id="GO:0042594">
    <property type="term" value="P:response to starvation"/>
    <property type="evidence" value="ECO:0007669"/>
    <property type="project" value="TreeGrafter"/>
</dbReference>
<proteinExistence type="inferred from homology"/>
<evidence type="ECO:0000256" key="1">
    <source>
        <dbReference type="ARBA" id="ARBA00001936"/>
    </source>
</evidence>
<gene>
    <name evidence="17" type="ORF">ASIM_LOCUS681</name>
</gene>
<evidence type="ECO:0000256" key="8">
    <source>
        <dbReference type="ARBA" id="ARBA00023134"/>
    </source>
</evidence>
<dbReference type="GO" id="GO:0019543">
    <property type="term" value="P:propionate catabolic process"/>
    <property type="evidence" value="ECO:0007669"/>
    <property type="project" value="TreeGrafter"/>
</dbReference>
<dbReference type="Gene3D" id="2.170.8.10">
    <property type="entry name" value="Phosphoenolpyruvate Carboxykinase, domain 2"/>
    <property type="match status" value="1"/>
</dbReference>
<dbReference type="Proteomes" id="UP000267096">
    <property type="component" value="Unassembled WGS sequence"/>
</dbReference>
<dbReference type="EC" id="4.1.1.32" evidence="4"/>
<evidence type="ECO:0000256" key="5">
    <source>
        <dbReference type="ARBA" id="ARBA00022723"/>
    </source>
</evidence>
<dbReference type="HAMAP" id="MF_00452">
    <property type="entry name" value="PEPCK_GTP"/>
    <property type="match status" value="1"/>
</dbReference>
<dbReference type="GO" id="GO:0005525">
    <property type="term" value="F:GTP binding"/>
    <property type="evidence" value="ECO:0007669"/>
    <property type="project" value="UniProtKB-KW"/>
</dbReference>
<dbReference type="Gene3D" id="3.90.228.20">
    <property type="match status" value="1"/>
</dbReference>
<comment type="cofactor">
    <cofactor evidence="1">
        <name>Mn(2+)</name>
        <dbReference type="ChEBI" id="CHEBI:29035"/>
    </cofactor>
</comment>
<dbReference type="InterPro" id="IPR013035">
    <property type="entry name" value="PEP_carboxykinase_C"/>
</dbReference>
<keyword evidence="6" id="KW-0547">Nucleotide-binding</keyword>
<evidence type="ECO:0000256" key="13">
    <source>
        <dbReference type="ARBA" id="ARBA00058921"/>
    </source>
</evidence>
<reference evidence="19" key="1">
    <citation type="submission" date="2017-02" db="UniProtKB">
        <authorList>
            <consortium name="WormBaseParasite"/>
        </authorList>
    </citation>
    <scope>IDENTIFICATION</scope>
</reference>
<dbReference type="PANTHER" id="PTHR11561:SF16">
    <property type="entry name" value="PHOSPHOENOLPYRUVATE CARBOXYKINASE (GTP)"/>
    <property type="match status" value="1"/>
</dbReference>
<comment type="catalytic activity">
    <reaction evidence="11">
        <text>oxaloacetate + GTP = phosphoenolpyruvate + GDP + CO2</text>
        <dbReference type="Rhea" id="RHEA:10388"/>
        <dbReference type="ChEBI" id="CHEBI:16452"/>
        <dbReference type="ChEBI" id="CHEBI:16526"/>
        <dbReference type="ChEBI" id="CHEBI:37565"/>
        <dbReference type="ChEBI" id="CHEBI:58189"/>
        <dbReference type="ChEBI" id="CHEBI:58702"/>
        <dbReference type="EC" id="4.1.1.32"/>
    </reaction>
</comment>
<evidence type="ECO:0000259" key="16">
    <source>
        <dbReference type="Pfam" id="PF17297"/>
    </source>
</evidence>
<dbReference type="FunFam" id="2.170.8.10:FF:000010">
    <property type="entry name" value="Phosphoenolypyruvate CarboxyKinase"/>
    <property type="match status" value="1"/>
</dbReference>
<evidence type="ECO:0000313" key="19">
    <source>
        <dbReference type="WBParaSite" id="ASIM_0000078101-mRNA-1"/>
    </source>
</evidence>
<evidence type="ECO:0000259" key="15">
    <source>
        <dbReference type="Pfam" id="PF00821"/>
    </source>
</evidence>
<dbReference type="CDD" id="cd00819">
    <property type="entry name" value="PEPCK_GTP"/>
    <property type="match status" value="1"/>
</dbReference>
<evidence type="ECO:0000256" key="9">
    <source>
        <dbReference type="ARBA" id="ARBA00023211"/>
    </source>
</evidence>
<evidence type="ECO:0000256" key="3">
    <source>
        <dbReference type="ARBA" id="ARBA00011245"/>
    </source>
</evidence>
<comment type="function">
    <text evidence="13">In parasitic nematodes PEPCK carboxylates phosphoenolpyruvate to oxaloacetate thus introducing the products of glycolysis to mitochondrial metabolism.</text>
</comment>
<evidence type="ECO:0000256" key="10">
    <source>
        <dbReference type="ARBA" id="ARBA00023239"/>
    </source>
</evidence>
<dbReference type="NCBIfam" id="NF003253">
    <property type="entry name" value="PRK04210.1"/>
    <property type="match status" value="1"/>
</dbReference>
<evidence type="ECO:0000313" key="18">
    <source>
        <dbReference type="Proteomes" id="UP000267096"/>
    </source>
</evidence>
<comment type="subunit">
    <text evidence="3">Monomer.</text>
</comment>
<evidence type="ECO:0000313" key="17">
    <source>
        <dbReference type="EMBL" id="VDK17973.1"/>
    </source>
</evidence>
<evidence type="ECO:0000256" key="4">
    <source>
        <dbReference type="ARBA" id="ARBA00012306"/>
    </source>
</evidence>
<dbReference type="InterPro" id="IPR018091">
    <property type="entry name" value="PEP_carboxykin_GTP_CS"/>
</dbReference>
<dbReference type="InterPro" id="IPR035078">
    <property type="entry name" value="PEP_carboxykinase_GTP_N"/>
</dbReference>
<name>A0A0M3IZU8_ANISI</name>
<dbReference type="EMBL" id="UYRR01000522">
    <property type="protein sequence ID" value="VDK17973.1"/>
    <property type="molecule type" value="Genomic_DNA"/>
</dbReference>
<dbReference type="Pfam" id="PF00821">
    <property type="entry name" value="PEPCK_GTP"/>
    <property type="match status" value="1"/>
</dbReference>
<evidence type="ECO:0000256" key="6">
    <source>
        <dbReference type="ARBA" id="ARBA00022741"/>
    </source>
</evidence>
<dbReference type="InterPro" id="IPR008209">
    <property type="entry name" value="PEP_carboxykinase_GTP"/>
</dbReference>
<sequence length="678" mass="75886">MLLSIGAYGCLNQPVRLLTRRLPFAVSAVGTNGALWNKNPVRCNATKGPTVVKSTPIEGASPRAKADKDFFVINEVVKQQLGHIPVEKGDLHSLPKKVQRFIAEKAELMRPKAIHICDGSEAEAQEIIDKMVERGMLSKLKAYKNSYLCRTDPKDVARVESKTWMVTPEKYKTVCHTPDGVEPMMGHWMSPDQFTKELDSRYPGCMAGRTMYVIPYSMGPVGGPLSKIGIELTDSMYVMLCMRIMTRVSPKVLEVLGDEDFVRGIHSVGLPRPVKERVINHWPCNPDRVLIAHRPAEREIWSFGSGYGGNSLLGKKCFALRIAMNVAREEGWMAEHMLIMGATGPDGKEHFIAAAFPSACGKTNLAMLQPRLPGWRVRCVGDDIAWMRFGEDGRLYAINPEAGFFGVAPGTSHKTNPMAMASFQENSIFTNVAETADGEYFWEGLEDEVKDKKVDMINWLGEKWHIGDKTLAAHANSRFTAPAGQCPIIHPDWESPKGVPIDAIVFGGRRPVGVPLVFETFSWNHGIFTGACLKSEATAAAEYKGRTVMHDPMAMRPFMGYNFGEYLQHWINMNQKGRKMPKIFHVNWFRRDKDGGFLWPGFGDNIRVVDWIIRRLGGDASIAQETPIGFVPKKGSLNLEGLKDIKYDELMSVPKDYWQEDVQDVKNFFDQQVPFAAL</sequence>
<dbReference type="GO" id="GO:0006107">
    <property type="term" value="P:oxaloacetate metabolic process"/>
    <property type="evidence" value="ECO:0007669"/>
    <property type="project" value="TreeGrafter"/>
</dbReference>
<keyword evidence="7" id="KW-0210">Decarboxylase</keyword>